<reference evidence="2" key="1">
    <citation type="submission" date="2018-05" db="EMBL/GenBank/DDBJ databases">
        <authorList>
            <person name="Lanie J.A."/>
            <person name="Ng W.-L."/>
            <person name="Kazmierczak K.M."/>
            <person name="Andrzejewski T.M."/>
            <person name="Davidsen T.M."/>
            <person name="Wayne K.J."/>
            <person name="Tettelin H."/>
            <person name="Glass J.I."/>
            <person name="Rusch D."/>
            <person name="Podicherti R."/>
            <person name="Tsui H.-C.T."/>
            <person name="Winkler M.E."/>
        </authorList>
    </citation>
    <scope>NUCLEOTIDE SEQUENCE</scope>
</reference>
<sequence>MIDRITPLLLLILLYCNGQNKTNLPQDSTVESNTISNDTMPQENQLTNQNYVYGLAFLQLTPQRISEFVRRIFQDKSGNLWFGTNGDGVIRYNGDSLEYFSVYEGFGGFAVRGIVEDKEGNVWFGTSGGVTKYDGESFTNFTEKDGLINNDVWSIAIDRNGIIWIGTLQGVSRFNGEVFTPFTIPEAVPDYTRGVTSARIVHSIMEDRKGQLWFGTNGGAYIYDPASGGLTNISEKDGLCNNAVNDILEDKNGNIWFATHHKGVCRLDETSFTHISSEDGVYGTEAW</sequence>
<accession>A0A382R8M9</accession>
<dbReference type="AlphaFoldDB" id="A0A382R8M9"/>
<dbReference type="PANTHER" id="PTHR43547">
    <property type="entry name" value="TWO-COMPONENT HISTIDINE KINASE"/>
    <property type="match status" value="1"/>
</dbReference>
<dbReference type="SUPFAM" id="SSF63829">
    <property type="entry name" value="Calcium-dependent phosphotriesterase"/>
    <property type="match status" value="1"/>
</dbReference>
<evidence type="ECO:0000313" key="2">
    <source>
        <dbReference type="EMBL" id="SVC93562.1"/>
    </source>
</evidence>
<evidence type="ECO:0008006" key="3">
    <source>
        <dbReference type="Google" id="ProtNLM"/>
    </source>
</evidence>
<name>A0A382R8M9_9ZZZZ</name>
<protein>
    <recommendedName>
        <fullName evidence="3">SMP-30/Gluconolactonase/LRE-like region domain-containing protein</fullName>
    </recommendedName>
</protein>
<keyword evidence="1" id="KW-0597">Phosphoprotein</keyword>
<proteinExistence type="predicted"/>
<feature type="non-terminal residue" evidence="2">
    <location>
        <position position="287"/>
    </location>
</feature>
<dbReference type="InterPro" id="IPR011110">
    <property type="entry name" value="Reg_prop"/>
</dbReference>
<dbReference type="GO" id="GO:0000155">
    <property type="term" value="F:phosphorelay sensor kinase activity"/>
    <property type="evidence" value="ECO:0007669"/>
    <property type="project" value="TreeGrafter"/>
</dbReference>
<dbReference type="PANTHER" id="PTHR43547:SF2">
    <property type="entry name" value="HYBRID SIGNAL TRANSDUCTION HISTIDINE KINASE C"/>
    <property type="match status" value="1"/>
</dbReference>
<dbReference type="InterPro" id="IPR015943">
    <property type="entry name" value="WD40/YVTN_repeat-like_dom_sf"/>
</dbReference>
<dbReference type="Pfam" id="PF07494">
    <property type="entry name" value="Reg_prop"/>
    <property type="match status" value="5"/>
</dbReference>
<dbReference type="EMBL" id="UINC01119612">
    <property type="protein sequence ID" value="SVC93562.1"/>
    <property type="molecule type" value="Genomic_DNA"/>
</dbReference>
<dbReference type="Gene3D" id="2.130.10.10">
    <property type="entry name" value="YVTN repeat-like/Quinoprotein amine dehydrogenase"/>
    <property type="match status" value="3"/>
</dbReference>
<gene>
    <name evidence="2" type="ORF">METZ01_LOCUS346416</name>
</gene>
<evidence type="ECO:0000256" key="1">
    <source>
        <dbReference type="ARBA" id="ARBA00022553"/>
    </source>
</evidence>
<organism evidence="2">
    <name type="scientific">marine metagenome</name>
    <dbReference type="NCBI Taxonomy" id="408172"/>
    <lineage>
        <taxon>unclassified sequences</taxon>
        <taxon>metagenomes</taxon>
        <taxon>ecological metagenomes</taxon>
    </lineage>
</organism>